<organism evidence="2 3">
    <name type="scientific">Ligilactobacillus aviarius</name>
    <dbReference type="NCBI Taxonomy" id="1606"/>
    <lineage>
        <taxon>Bacteria</taxon>
        <taxon>Bacillati</taxon>
        <taxon>Bacillota</taxon>
        <taxon>Bacilli</taxon>
        <taxon>Lactobacillales</taxon>
        <taxon>Lactobacillaceae</taxon>
        <taxon>Ligilactobacillus</taxon>
    </lineage>
</organism>
<evidence type="ECO:0000313" key="2">
    <source>
        <dbReference type="EMBL" id="GEK42377.1"/>
    </source>
</evidence>
<name>A0A510WUY4_9LACO</name>
<gene>
    <name evidence="2" type="ORF">LAV01_12090</name>
</gene>
<dbReference type="AlphaFoldDB" id="A0A510WUY4"/>
<proteinExistence type="predicted"/>
<evidence type="ECO:0000313" key="3">
    <source>
        <dbReference type="Proteomes" id="UP000321722"/>
    </source>
</evidence>
<dbReference type="EMBL" id="BJUI01000019">
    <property type="protein sequence ID" value="GEK42377.1"/>
    <property type="molecule type" value="Genomic_DNA"/>
</dbReference>
<keyword evidence="1" id="KW-0812">Transmembrane</keyword>
<keyword evidence="3" id="KW-1185">Reference proteome</keyword>
<dbReference type="GeneID" id="43869164"/>
<comment type="caution">
    <text evidence="2">The sequence shown here is derived from an EMBL/GenBank/DDBJ whole genome shotgun (WGS) entry which is preliminary data.</text>
</comment>
<keyword evidence="1" id="KW-0472">Membrane</keyword>
<keyword evidence="1" id="KW-1133">Transmembrane helix</keyword>
<evidence type="ECO:0000256" key="1">
    <source>
        <dbReference type="SAM" id="Phobius"/>
    </source>
</evidence>
<dbReference type="RefSeq" id="WP_146993455.1">
    <property type="nucleotide sequence ID" value="NZ_BJUI01000019.1"/>
</dbReference>
<accession>A0A510WUY4</accession>
<sequence length="64" mass="7339">MRTLIHFNPRLNTLPRFKVYHFKLHLNLLINILAICCGYVVPISTIAISLLAVVIWVIPDKALK</sequence>
<dbReference type="Proteomes" id="UP000321722">
    <property type="component" value="Unassembled WGS sequence"/>
</dbReference>
<feature type="transmembrane region" description="Helical" evidence="1">
    <location>
        <begin position="28"/>
        <end position="58"/>
    </location>
</feature>
<protein>
    <submittedName>
        <fullName evidence="2">Uncharacterized protein</fullName>
    </submittedName>
</protein>
<reference evidence="2 3" key="1">
    <citation type="submission" date="2019-07" db="EMBL/GenBank/DDBJ databases">
        <title>Whole genome shotgun sequence of Lactobacillus aviarius subsp. aviarius NBRC 102162.</title>
        <authorList>
            <person name="Hosoyama A."/>
            <person name="Uohara A."/>
            <person name="Ohji S."/>
            <person name="Ichikawa N."/>
        </authorList>
    </citation>
    <scope>NUCLEOTIDE SEQUENCE [LARGE SCALE GENOMIC DNA]</scope>
    <source>
        <strain evidence="2 3">NBRC 102162</strain>
    </source>
</reference>